<keyword evidence="7" id="KW-1185">Reference proteome</keyword>
<protein>
    <submittedName>
        <fullName evidence="6">Transcriptional regulator, DeoR family</fullName>
    </submittedName>
</protein>
<dbReference type="OrthoDB" id="9814815at2"/>
<reference evidence="6 7" key="1">
    <citation type="submission" date="2017-04" db="EMBL/GenBank/DDBJ databases">
        <authorList>
            <person name="Afonso C.L."/>
            <person name="Miller P.J."/>
            <person name="Scott M.A."/>
            <person name="Spackman E."/>
            <person name="Goraichik I."/>
            <person name="Dimitrov K.M."/>
            <person name="Suarez D.L."/>
            <person name="Swayne D.E."/>
        </authorList>
    </citation>
    <scope>NUCLEOTIDE SEQUENCE [LARGE SCALE GENOMIC DNA]</scope>
    <source>
        <strain evidence="6 7">DSM 23236</strain>
    </source>
</reference>
<dbReference type="Pfam" id="PF08220">
    <property type="entry name" value="HTH_DeoR"/>
    <property type="match status" value="1"/>
</dbReference>
<dbReference type="STRING" id="1121001.SAMN02745857_00558"/>
<dbReference type="PANTHER" id="PTHR30363:SF4">
    <property type="entry name" value="GLYCEROL-3-PHOSPHATE REGULON REPRESSOR"/>
    <property type="match status" value="1"/>
</dbReference>
<dbReference type="SUPFAM" id="SSF100950">
    <property type="entry name" value="NagB/RpiA/CoA transferase-like"/>
    <property type="match status" value="1"/>
</dbReference>
<dbReference type="InterPro" id="IPR000524">
    <property type="entry name" value="Tscrpt_reg_HTH_GntR"/>
</dbReference>
<organism evidence="6 7">
    <name type="scientific">Andreprevotia lacus DSM 23236</name>
    <dbReference type="NCBI Taxonomy" id="1121001"/>
    <lineage>
        <taxon>Bacteria</taxon>
        <taxon>Pseudomonadati</taxon>
        <taxon>Pseudomonadota</taxon>
        <taxon>Betaproteobacteria</taxon>
        <taxon>Neisseriales</taxon>
        <taxon>Chitinibacteraceae</taxon>
        <taxon>Andreprevotia</taxon>
    </lineage>
</organism>
<evidence type="ECO:0000256" key="3">
    <source>
        <dbReference type="ARBA" id="ARBA00023125"/>
    </source>
</evidence>
<dbReference type="AlphaFoldDB" id="A0A1W1X4M7"/>
<sequence>MDNAPNLTPLADHRMQLIMTLLANKGECRVRELAEQFKLSEMTVRRDLQELEARGLLKRVHGGAVLISHDVGYPQRVQQGQAQKQRIGHTAASLLRNGMAIYLDAGTTAMEIARAIRSGLPDVRQLSIVTHGINIATELSGQTPYSLHLIGGEVYQNAFSTVGPAALEQIAGFHFDLFFMGAGGVDTLAGWTNSNHQEAQVKRAVMARSAETCAIVGSDKWGQRTFAPVARFEDVRSWIVDRELPADAMRIADQVGMSVIYAD</sequence>
<evidence type="ECO:0000256" key="1">
    <source>
        <dbReference type="ARBA" id="ARBA00022491"/>
    </source>
</evidence>
<dbReference type="SMART" id="SM01134">
    <property type="entry name" value="DeoRC"/>
    <property type="match status" value="1"/>
</dbReference>
<evidence type="ECO:0000256" key="4">
    <source>
        <dbReference type="ARBA" id="ARBA00023163"/>
    </source>
</evidence>
<dbReference type="Gene3D" id="1.10.10.10">
    <property type="entry name" value="Winged helix-like DNA-binding domain superfamily/Winged helix DNA-binding domain"/>
    <property type="match status" value="1"/>
</dbReference>
<evidence type="ECO:0000313" key="7">
    <source>
        <dbReference type="Proteomes" id="UP000192761"/>
    </source>
</evidence>
<name>A0A1W1X4M7_9NEIS</name>
<keyword evidence="1" id="KW-0678">Repressor</keyword>
<dbReference type="InterPro" id="IPR018356">
    <property type="entry name" value="Tscrpt_reg_HTH_DeoR_CS"/>
</dbReference>
<dbReference type="InterPro" id="IPR036390">
    <property type="entry name" value="WH_DNA-bd_sf"/>
</dbReference>
<dbReference type="SMART" id="SM00420">
    <property type="entry name" value="HTH_DEOR"/>
    <property type="match status" value="1"/>
</dbReference>
<gene>
    <name evidence="6" type="ORF">SAMN02745857_00558</name>
</gene>
<dbReference type="GO" id="GO:0003700">
    <property type="term" value="F:DNA-binding transcription factor activity"/>
    <property type="evidence" value="ECO:0007669"/>
    <property type="project" value="InterPro"/>
</dbReference>
<dbReference type="InterPro" id="IPR014036">
    <property type="entry name" value="DeoR-like_C"/>
</dbReference>
<dbReference type="PROSITE" id="PS00894">
    <property type="entry name" value="HTH_DEOR_1"/>
    <property type="match status" value="1"/>
</dbReference>
<dbReference type="InterPro" id="IPR001034">
    <property type="entry name" value="DeoR_HTH"/>
</dbReference>
<keyword evidence="4" id="KW-0804">Transcription</keyword>
<dbReference type="PROSITE" id="PS51000">
    <property type="entry name" value="HTH_DEOR_2"/>
    <property type="match status" value="1"/>
</dbReference>
<evidence type="ECO:0000313" key="6">
    <source>
        <dbReference type="EMBL" id="SMC18411.1"/>
    </source>
</evidence>
<keyword evidence="2" id="KW-0805">Transcription regulation</keyword>
<dbReference type="InterPro" id="IPR036388">
    <property type="entry name" value="WH-like_DNA-bd_sf"/>
</dbReference>
<dbReference type="InterPro" id="IPR037171">
    <property type="entry name" value="NagB/RpiA_transferase-like"/>
</dbReference>
<accession>A0A1W1X4M7</accession>
<dbReference type="PRINTS" id="PR00037">
    <property type="entry name" value="HTHLACR"/>
</dbReference>
<dbReference type="Pfam" id="PF00455">
    <property type="entry name" value="DeoRC"/>
    <property type="match status" value="1"/>
</dbReference>
<feature type="domain" description="HTH deoR-type" evidence="5">
    <location>
        <begin position="11"/>
        <end position="66"/>
    </location>
</feature>
<dbReference type="Gene3D" id="3.40.50.1360">
    <property type="match status" value="1"/>
</dbReference>
<evidence type="ECO:0000256" key="2">
    <source>
        <dbReference type="ARBA" id="ARBA00023015"/>
    </source>
</evidence>
<dbReference type="InterPro" id="IPR050313">
    <property type="entry name" value="Carb_Metab_HTH_regulators"/>
</dbReference>
<dbReference type="SUPFAM" id="SSF46785">
    <property type="entry name" value="Winged helix' DNA-binding domain"/>
    <property type="match status" value="1"/>
</dbReference>
<keyword evidence="3" id="KW-0238">DNA-binding</keyword>
<dbReference type="EMBL" id="FWXD01000002">
    <property type="protein sequence ID" value="SMC18411.1"/>
    <property type="molecule type" value="Genomic_DNA"/>
</dbReference>
<evidence type="ECO:0000259" key="5">
    <source>
        <dbReference type="PROSITE" id="PS51000"/>
    </source>
</evidence>
<proteinExistence type="predicted"/>
<dbReference type="Proteomes" id="UP000192761">
    <property type="component" value="Unassembled WGS sequence"/>
</dbReference>
<dbReference type="SMART" id="SM00345">
    <property type="entry name" value="HTH_GNTR"/>
    <property type="match status" value="1"/>
</dbReference>
<dbReference type="PANTHER" id="PTHR30363">
    <property type="entry name" value="HTH-TYPE TRANSCRIPTIONAL REGULATOR SRLR-RELATED"/>
    <property type="match status" value="1"/>
</dbReference>
<dbReference type="GO" id="GO:0003677">
    <property type="term" value="F:DNA binding"/>
    <property type="evidence" value="ECO:0007669"/>
    <property type="project" value="UniProtKB-KW"/>
</dbReference>